<evidence type="ECO:0000256" key="1">
    <source>
        <dbReference type="SAM" id="MobiDB-lite"/>
    </source>
</evidence>
<evidence type="ECO:0000313" key="3">
    <source>
        <dbReference type="Proteomes" id="UP000041254"/>
    </source>
</evidence>
<sequence>MSHSPPPAADDQHDPQTSLRTAQDIQDEQAQDPPEDRAVVNGPAAAIAAAAAAAAPWREESSSGSAGAAAAASTSANMNNAPTHPSASSSAAQAAPRRDNTIKSPPAIERQDNEQDPEEDDVAGQLREVLTSVVPTRPAEGAATAAAADGLRDAACVARDGDSGGRRGGNDGGGRGAGGGGFARTVSRWHWRVLVGVLLVVVVECSQGRGRGLDTAALTDRSSRRHSRQLLCPLLVLVLVLLVHLSCPASHRPPYHPPAPVPPNLYYYQSPQYPHLPVPPMSMAHNYRPMAPPAGYGGTAGGGQGTRGAYTYTGQYINTPGLLPRGVPRCPSIDPHLHPPCYAELTEDT</sequence>
<organism evidence="2 3">
    <name type="scientific">Vitrella brassicaformis (strain CCMP3155)</name>
    <dbReference type="NCBI Taxonomy" id="1169540"/>
    <lineage>
        <taxon>Eukaryota</taxon>
        <taxon>Sar</taxon>
        <taxon>Alveolata</taxon>
        <taxon>Colpodellida</taxon>
        <taxon>Vitrellaceae</taxon>
        <taxon>Vitrella</taxon>
    </lineage>
</organism>
<accession>A0A0G4E9L6</accession>
<proteinExistence type="predicted"/>
<protein>
    <submittedName>
        <fullName evidence="2">Uncharacterized protein</fullName>
    </submittedName>
</protein>
<gene>
    <name evidence="2" type="ORF">Vbra_20063</name>
</gene>
<evidence type="ECO:0000313" key="2">
    <source>
        <dbReference type="EMBL" id="CEL92108.1"/>
    </source>
</evidence>
<feature type="region of interest" description="Disordered" evidence="1">
    <location>
        <begin position="1"/>
        <end position="121"/>
    </location>
</feature>
<dbReference type="AlphaFoldDB" id="A0A0G4E9L6"/>
<dbReference type="Proteomes" id="UP000041254">
    <property type="component" value="Unassembled WGS sequence"/>
</dbReference>
<reference evidence="2 3" key="1">
    <citation type="submission" date="2014-11" db="EMBL/GenBank/DDBJ databases">
        <authorList>
            <person name="Zhu J."/>
            <person name="Qi W."/>
            <person name="Song R."/>
        </authorList>
    </citation>
    <scope>NUCLEOTIDE SEQUENCE [LARGE SCALE GENOMIC DNA]</scope>
</reference>
<feature type="compositionally biased region" description="Low complexity" evidence="1">
    <location>
        <begin position="44"/>
        <end position="55"/>
    </location>
</feature>
<name>A0A0G4E9L6_VITBC</name>
<dbReference type="EMBL" id="CDMY01000047">
    <property type="protein sequence ID" value="CEL92108.1"/>
    <property type="molecule type" value="Genomic_DNA"/>
</dbReference>
<keyword evidence="3" id="KW-1185">Reference proteome</keyword>
<dbReference type="VEuPathDB" id="CryptoDB:Vbra_20063"/>
<dbReference type="InParanoid" id="A0A0G4E9L6"/>
<feature type="compositionally biased region" description="Low complexity" evidence="1">
    <location>
        <begin position="62"/>
        <end position="76"/>
    </location>
</feature>
<feature type="compositionally biased region" description="Low complexity" evidence="1">
    <location>
        <begin position="86"/>
        <end position="95"/>
    </location>
</feature>